<protein>
    <recommendedName>
        <fullName evidence="3">PH domain-containing protein</fullName>
    </recommendedName>
</protein>
<keyword evidence="2" id="KW-1185">Reference proteome</keyword>
<name>A0AAD3H8H7_9STRA</name>
<evidence type="ECO:0000313" key="1">
    <source>
        <dbReference type="EMBL" id="GFH54527.1"/>
    </source>
</evidence>
<evidence type="ECO:0008006" key="3">
    <source>
        <dbReference type="Google" id="ProtNLM"/>
    </source>
</evidence>
<comment type="caution">
    <text evidence="1">The sequence shown here is derived from an EMBL/GenBank/DDBJ whole genome shotgun (WGS) entry which is preliminary data.</text>
</comment>
<dbReference type="Proteomes" id="UP001054902">
    <property type="component" value="Unassembled WGS sequence"/>
</dbReference>
<dbReference type="AlphaFoldDB" id="A0AAD3H8H7"/>
<accession>A0AAD3H8H7</accession>
<gene>
    <name evidence="1" type="ORF">CTEN210_11003</name>
</gene>
<evidence type="ECO:0000313" key="2">
    <source>
        <dbReference type="Proteomes" id="UP001054902"/>
    </source>
</evidence>
<sequence length="210" mass="23353">MKDNSEKDHLRRSSFFSGRRLSFFRSKGASGANVETLRGHGADFEGPCRVTRGNRSPFFACFGSPNTEPNKKRYVLVKGTNLFVFLREDSSSPKYAIELAHKVVNLHPISGHSQMVTIEDGLGDIDYKFRFELKENSDLAKNFSNALKEKIAISDTNEVKDKLGHKRSLQCSKSVKYANTIAAEKEKDCPSKPISAAEILSNDPTAAMAF</sequence>
<dbReference type="EMBL" id="BLLK01000047">
    <property type="protein sequence ID" value="GFH54527.1"/>
    <property type="molecule type" value="Genomic_DNA"/>
</dbReference>
<organism evidence="1 2">
    <name type="scientific">Chaetoceros tenuissimus</name>
    <dbReference type="NCBI Taxonomy" id="426638"/>
    <lineage>
        <taxon>Eukaryota</taxon>
        <taxon>Sar</taxon>
        <taxon>Stramenopiles</taxon>
        <taxon>Ochrophyta</taxon>
        <taxon>Bacillariophyta</taxon>
        <taxon>Coscinodiscophyceae</taxon>
        <taxon>Chaetocerotophycidae</taxon>
        <taxon>Chaetocerotales</taxon>
        <taxon>Chaetocerotaceae</taxon>
        <taxon>Chaetoceros</taxon>
    </lineage>
</organism>
<reference evidence="1 2" key="1">
    <citation type="journal article" date="2021" name="Sci. Rep.">
        <title>The genome of the diatom Chaetoceros tenuissimus carries an ancient integrated fragment of an extant virus.</title>
        <authorList>
            <person name="Hongo Y."/>
            <person name="Kimura K."/>
            <person name="Takaki Y."/>
            <person name="Yoshida Y."/>
            <person name="Baba S."/>
            <person name="Kobayashi G."/>
            <person name="Nagasaki K."/>
            <person name="Hano T."/>
            <person name="Tomaru Y."/>
        </authorList>
    </citation>
    <scope>NUCLEOTIDE SEQUENCE [LARGE SCALE GENOMIC DNA]</scope>
    <source>
        <strain evidence="1 2">NIES-3715</strain>
    </source>
</reference>
<proteinExistence type="predicted"/>